<dbReference type="GO" id="GO:0001405">
    <property type="term" value="C:PAM complex, Tim23 associated import motor"/>
    <property type="evidence" value="ECO:0007669"/>
    <property type="project" value="TreeGrafter"/>
</dbReference>
<accession>A0A1R3IA95</accession>
<dbReference type="EMBL" id="AWWV01010388">
    <property type="protein sequence ID" value="OMO79484.1"/>
    <property type="molecule type" value="Genomic_DNA"/>
</dbReference>
<feature type="compositionally biased region" description="Basic and acidic residues" evidence="3">
    <location>
        <begin position="138"/>
        <end position="163"/>
    </location>
</feature>
<feature type="compositionally biased region" description="Acidic residues" evidence="3">
    <location>
        <begin position="78"/>
        <end position="91"/>
    </location>
</feature>
<sequence length="351" mass="41287">MEKQLAEVFRKFGVEKFDPTNEPFDPHRHNAVFQVPDNSKPPGTVAHVLKSPRSAVMSSSRQRRSNSNSRQTSKYVEDWDLSYEEYDESSEMESQITRMKAARQRRSTMPKPTQRWAMTESNESSEMEGQTTRKKKSKAEERQRLSAKSKAEEKKSKAEERQRLSAMPKPKPTHVRWAISDKEDDFFDSIYETLDFNNHERSRIEPLKKKADKDLDKFEKNEKRARDDLRNLKEEEKGVKLSTKIAYQLFDAKQKEVAALDEELAKLRDTRRSLLKQLSRQEMIPLNSVSHVLWVSEMLDMYEWRGRNKMVVDFSFGPDVRNAAMDDRRLKPYYKVGEPVTRQMKKKKKVA</sequence>
<evidence type="ECO:0000313" key="4">
    <source>
        <dbReference type="EMBL" id="OMO79484.1"/>
    </source>
</evidence>
<dbReference type="PANTHER" id="PTHR21237">
    <property type="entry name" value="GRPE PROTEIN"/>
    <property type="match status" value="1"/>
</dbReference>
<dbReference type="PANTHER" id="PTHR21237:SF23">
    <property type="entry name" value="GRPE PROTEIN HOMOLOG, MITOCHONDRIAL"/>
    <property type="match status" value="1"/>
</dbReference>
<dbReference type="OrthoDB" id="201635at2759"/>
<evidence type="ECO:0000256" key="2">
    <source>
        <dbReference type="SAM" id="Coils"/>
    </source>
</evidence>
<dbReference type="InterPro" id="IPR000740">
    <property type="entry name" value="GrpE"/>
</dbReference>
<feature type="coiled-coil region" evidence="2">
    <location>
        <begin position="208"/>
        <end position="277"/>
    </location>
</feature>
<evidence type="ECO:0000256" key="3">
    <source>
        <dbReference type="SAM" id="MobiDB-lite"/>
    </source>
</evidence>
<dbReference type="Gene3D" id="2.30.22.10">
    <property type="entry name" value="Head domain of nucleotide exchange factor GrpE"/>
    <property type="match status" value="1"/>
</dbReference>
<keyword evidence="1" id="KW-0143">Chaperone</keyword>
<dbReference type="GO" id="GO:0051082">
    <property type="term" value="F:unfolded protein binding"/>
    <property type="evidence" value="ECO:0007669"/>
    <property type="project" value="TreeGrafter"/>
</dbReference>
<dbReference type="Proteomes" id="UP000188268">
    <property type="component" value="Unassembled WGS sequence"/>
</dbReference>
<dbReference type="Gramene" id="OMO79484">
    <property type="protein sequence ID" value="OMO79484"/>
    <property type="gene ID" value="CCACVL1_13626"/>
</dbReference>
<dbReference type="GO" id="GO:0006457">
    <property type="term" value="P:protein folding"/>
    <property type="evidence" value="ECO:0007669"/>
    <property type="project" value="InterPro"/>
</dbReference>
<keyword evidence="5" id="KW-1185">Reference proteome</keyword>
<evidence type="ECO:0000313" key="5">
    <source>
        <dbReference type="Proteomes" id="UP000188268"/>
    </source>
</evidence>
<organism evidence="4 5">
    <name type="scientific">Corchorus capsularis</name>
    <name type="common">Jute</name>
    <dbReference type="NCBI Taxonomy" id="210143"/>
    <lineage>
        <taxon>Eukaryota</taxon>
        <taxon>Viridiplantae</taxon>
        <taxon>Streptophyta</taxon>
        <taxon>Embryophyta</taxon>
        <taxon>Tracheophyta</taxon>
        <taxon>Spermatophyta</taxon>
        <taxon>Magnoliopsida</taxon>
        <taxon>eudicotyledons</taxon>
        <taxon>Gunneridae</taxon>
        <taxon>Pentapetalae</taxon>
        <taxon>rosids</taxon>
        <taxon>malvids</taxon>
        <taxon>Malvales</taxon>
        <taxon>Malvaceae</taxon>
        <taxon>Grewioideae</taxon>
        <taxon>Apeibeae</taxon>
        <taxon>Corchorus</taxon>
    </lineage>
</organism>
<dbReference type="Pfam" id="PF01025">
    <property type="entry name" value="GrpE"/>
    <property type="match status" value="1"/>
</dbReference>
<dbReference type="GO" id="GO:0051087">
    <property type="term" value="F:protein-folding chaperone binding"/>
    <property type="evidence" value="ECO:0007669"/>
    <property type="project" value="InterPro"/>
</dbReference>
<dbReference type="GO" id="GO:0042803">
    <property type="term" value="F:protein homodimerization activity"/>
    <property type="evidence" value="ECO:0007669"/>
    <property type="project" value="InterPro"/>
</dbReference>
<dbReference type="GO" id="GO:0030150">
    <property type="term" value="P:protein import into mitochondrial matrix"/>
    <property type="evidence" value="ECO:0007669"/>
    <property type="project" value="TreeGrafter"/>
</dbReference>
<dbReference type="STRING" id="210143.A0A1R3IA95"/>
<dbReference type="AlphaFoldDB" id="A0A1R3IA95"/>
<reference evidence="4 5" key="1">
    <citation type="submission" date="2013-09" db="EMBL/GenBank/DDBJ databases">
        <title>Corchorus capsularis genome sequencing.</title>
        <authorList>
            <person name="Alam M."/>
            <person name="Haque M.S."/>
            <person name="Islam M.S."/>
            <person name="Emdad E.M."/>
            <person name="Islam M.M."/>
            <person name="Ahmed B."/>
            <person name="Halim A."/>
            <person name="Hossen Q.M.M."/>
            <person name="Hossain M.Z."/>
            <person name="Ahmed R."/>
            <person name="Khan M.M."/>
            <person name="Islam R."/>
            <person name="Rashid M.M."/>
            <person name="Khan S.A."/>
            <person name="Rahman M.S."/>
            <person name="Alam M."/>
        </authorList>
    </citation>
    <scope>NUCLEOTIDE SEQUENCE [LARGE SCALE GENOMIC DNA]</scope>
    <source>
        <strain evidence="5">cv. CVL-1</strain>
        <tissue evidence="4">Whole seedling</tissue>
    </source>
</reference>
<protein>
    <submittedName>
        <fullName evidence="4">GrpE nucleotide exchange factor</fullName>
    </submittedName>
</protein>
<proteinExistence type="predicted"/>
<comment type="caution">
    <text evidence="4">The sequence shown here is derived from an EMBL/GenBank/DDBJ whole genome shotgun (WGS) entry which is preliminary data.</text>
</comment>
<feature type="region of interest" description="Disordered" evidence="3">
    <location>
        <begin position="16"/>
        <end position="176"/>
    </location>
</feature>
<evidence type="ECO:0000256" key="1">
    <source>
        <dbReference type="ARBA" id="ARBA00023186"/>
    </source>
</evidence>
<name>A0A1R3IA95_COCAP</name>
<gene>
    <name evidence="4" type="ORF">CCACVL1_13626</name>
</gene>
<dbReference type="SUPFAM" id="SSF51064">
    <property type="entry name" value="Head domain of nucleotide exchange factor GrpE"/>
    <property type="match status" value="1"/>
</dbReference>
<feature type="compositionally biased region" description="Basic and acidic residues" evidence="3">
    <location>
        <begin position="16"/>
        <end position="28"/>
    </location>
</feature>
<keyword evidence="2" id="KW-0175">Coiled coil</keyword>
<feature type="compositionally biased region" description="Polar residues" evidence="3">
    <location>
        <begin position="119"/>
        <end position="130"/>
    </location>
</feature>
<dbReference type="InterPro" id="IPR009012">
    <property type="entry name" value="GrpE_head"/>
</dbReference>
<dbReference type="GO" id="GO:0000774">
    <property type="term" value="F:adenyl-nucleotide exchange factor activity"/>
    <property type="evidence" value="ECO:0007669"/>
    <property type="project" value="InterPro"/>
</dbReference>